<dbReference type="EMBL" id="JAUSVY010000001">
    <property type="protein sequence ID" value="MDQ0503813.1"/>
    <property type="molecule type" value="Genomic_DNA"/>
</dbReference>
<comment type="caution">
    <text evidence="2">The sequence shown here is derived from an EMBL/GenBank/DDBJ whole genome shotgun (WGS) entry which is preliminary data.</text>
</comment>
<dbReference type="PANTHER" id="PTHR36837">
    <property type="entry name" value="POLY(3-HYDROXYALKANOATE) POLYMERASE SUBUNIT PHAC"/>
    <property type="match status" value="1"/>
</dbReference>
<dbReference type="InterPro" id="IPR051321">
    <property type="entry name" value="PHA/PHB_synthase"/>
</dbReference>
<sequence length="377" mass="40708">MWLDDHRPLAPGAPAPDRCLDEDAFRPFGIDHISTTTTDFAVSDTVRAHLPYGMLRSFKRTGEGAPPPTGRRVLVVSPLAGGFPFLMRDLVVSLLAIADEVAITDWPDARYVPVSAGPFSFVDNCIETAQMIRALSEEAGSTHVVGVCQGSVPALVGAALLAQAGLAPASLTLIGGPIDPSRNPTRLWRMLQGRTLEALERQVIEPVAERFPGAGRLVFPAWRQTDTFALYLWRQSMTGGRLPLQLAFDEGDDPFRFPLARLCWTLMDVPGEFFIENVATIFQANALVQGTLEVAGHRVDPAALRQTALLTVEGAEDDISALCQTEAAHDLCPNIPEAKRARLVVPKAGHFALFYGRAMRAQVIPAVSHIMAAAEGG</sequence>
<keyword evidence="2" id="KW-0378">Hydrolase</keyword>
<feature type="domain" description="PHB de-polymerase C-terminal" evidence="1">
    <location>
        <begin position="175"/>
        <end position="372"/>
    </location>
</feature>
<dbReference type="InterPro" id="IPR029058">
    <property type="entry name" value="AB_hydrolase_fold"/>
</dbReference>
<dbReference type="Pfam" id="PF06850">
    <property type="entry name" value="PHB_depo_C"/>
    <property type="match status" value="1"/>
</dbReference>
<dbReference type="SUPFAM" id="SSF53474">
    <property type="entry name" value="alpha/beta-Hydrolases"/>
    <property type="match status" value="1"/>
</dbReference>
<dbReference type="InterPro" id="IPR009656">
    <property type="entry name" value="PHB_depo_C"/>
</dbReference>
<reference evidence="2 3" key="1">
    <citation type="submission" date="2023-07" db="EMBL/GenBank/DDBJ databases">
        <title>Genomic Encyclopedia of Type Strains, Phase IV (KMG-IV): sequencing the most valuable type-strain genomes for metagenomic binning, comparative biology and taxonomic classification.</title>
        <authorList>
            <person name="Goeker M."/>
        </authorList>
    </citation>
    <scope>NUCLEOTIDE SEQUENCE [LARGE SCALE GENOMIC DNA]</scope>
    <source>
        <strain evidence="2 3">DSM 3770</strain>
    </source>
</reference>
<keyword evidence="3" id="KW-1185">Reference proteome</keyword>
<dbReference type="RefSeq" id="WP_237344870.1">
    <property type="nucleotide sequence ID" value="NZ_JABWGX010000006.1"/>
</dbReference>
<evidence type="ECO:0000313" key="3">
    <source>
        <dbReference type="Proteomes" id="UP001241747"/>
    </source>
</evidence>
<evidence type="ECO:0000259" key="1">
    <source>
        <dbReference type="Pfam" id="PF06850"/>
    </source>
</evidence>
<gene>
    <name evidence="2" type="ORF">QOZ94_000583</name>
</gene>
<dbReference type="Gene3D" id="3.40.50.1820">
    <property type="entry name" value="alpha/beta hydrolase"/>
    <property type="match status" value="1"/>
</dbReference>
<dbReference type="EC" id="3.1.1.75" evidence="2"/>
<dbReference type="PANTHER" id="PTHR36837:SF4">
    <property type="entry name" value="BLR0908 PROTEIN"/>
    <property type="match status" value="1"/>
</dbReference>
<evidence type="ECO:0000313" key="2">
    <source>
        <dbReference type="EMBL" id="MDQ0503813.1"/>
    </source>
</evidence>
<dbReference type="GO" id="GO:0050526">
    <property type="term" value="F:poly(3-hydroxybutyrate) depolymerase activity"/>
    <property type="evidence" value="ECO:0007669"/>
    <property type="project" value="UniProtKB-EC"/>
</dbReference>
<name>A0ABU0L9J9_XANAG</name>
<accession>A0ABU0L9J9</accession>
<protein>
    <submittedName>
        <fullName evidence="2">Poly(3-hydroxybutyrate) depolymerase</fullName>
        <ecNumber evidence="2">3.1.1.75</ecNumber>
    </submittedName>
</protein>
<organism evidence="2 3">
    <name type="scientific">Xanthobacter agilis</name>
    <dbReference type="NCBI Taxonomy" id="47492"/>
    <lineage>
        <taxon>Bacteria</taxon>
        <taxon>Pseudomonadati</taxon>
        <taxon>Pseudomonadota</taxon>
        <taxon>Alphaproteobacteria</taxon>
        <taxon>Hyphomicrobiales</taxon>
        <taxon>Xanthobacteraceae</taxon>
        <taxon>Xanthobacter</taxon>
    </lineage>
</organism>
<dbReference type="Proteomes" id="UP001241747">
    <property type="component" value="Unassembled WGS sequence"/>
</dbReference>
<proteinExistence type="predicted"/>